<dbReference type="PANTHER" id="PTHR36833">
    <property type="entry name" value="SLR0610 PROTEIN-RELATED"/>
    <property type="match status" value="1"/>
</dbReference>
<keyword evidence="1" id="KW-0812">Transmembrane</keyword>
<feature type="transmembrane region" description="Helical" evidence="1">
    <location>
        <begin position="57"/>
        <end position="76"/>
    </location>
</feature>
<accession>A0A376H593</accession>
<dbReference type="EMBL" id="UFYW01000001">
    <property type="protein sequence ID" value="STD84790.1"/>
    <property type="molecule type" value="Genomic_DNA"/>
</dbReference>
<feature type="transmembrane region" description="Helical" evidence="1">
    <location>
        <begin position="201"/>
        <end position="221"/>
    </location>
</feature>
<evidence type="ECO:0000313" key="2">
    <source>
        <dbReference type="EMBL" id="STD84790.1"/>
    </source>
</evidence>
<dbReference type="OrthoDB" id="9788195at2"/>
<organism evidence="2 3">
    <name type="scientific">Enterococcus gallinarum</name>
    <dbReference type="NCBI Taxonomy" id="1353"/>
    <lineage>
        <taxon>Bacteria</taxon>
        <taxon>Bacillati</taxon>
        <taxon>Bacillota</taxon>
        <taxon>Bacilli</taxon>
        <taxon>Lactobacillales</taxon>
        <taxon>Enterococcaceae</taxon>
        <taxon>Enterococcus</taxon>
    </lineage>
</organism>
<dbReference type="AlphaFoldDB" id="A0A376H593"/>
<protein>
    <submittedName>
        <fullName evidence="2">ABC-type uncharacterized transport system, permease component</fullName>
    </submittedName>
</protein>
<feature type="transmembrane region" description="Helical" evidence="1">
    <location>
        <begin position="118"/>
        <end position="134"/>
    </location>
</feature>
<dbReference type="RefSeq" id="WP_060813811.1">
    <property type="nucleotide sequence ID" value="NZ_JBHULA010000035.1"/>
</dbReference>
<feature type="transmembrane region" description="Helical" evidence="1">
    <location>
        <begin position="227"/>
        <end position="246"/>
    </location>
</feature>
<dbReference type="PANTHER" id="PTHR36833:SF1">
    <property type="entry name" value="INTEGRAL MEMBRANE TRANSPORT PROTEIN"/>
    <property type="match status" value="1"/>
</dbReference>
<dbReference type="Proteomes" id="UP000254807">
    <property type="component" value="Unassembled WGS sequence"/>
</dbReference>
<gene>
    <name evidence="2" type="ORF">NCTC12360_03337</name>
</gene>
<name>A0A376H593_ENTGA</name>
<dbReference type="Pfam" id="PF06182">
    <property type="entry name" value="ABC2_membrane_6"/>
    <property type="match status" value="1"/>
</dbReference>
<keyword evidence="1" id="KW-0472">Membrane</keyword>
<feature type="transmembrane region" description="Helical" evidence="1">
    <location>
        <begin position="20"/>
        <end position="45"/>
    </location>
</feature>
<proteinExistence type="predicted"/>
<reference evidence="2 3" key="1">
    <citation type="submission" date="2018-06" db="EMBL/GenBank/DDBJ databases">
        <authorList>
            <consortium name="Pathogen Informatics"/>
            <person name="Doyle S."/>
        </authorList>
    </citation>
    <scope>NUCLEOTIDE SEQUENCE [LARGE SCALE GENOMIC DNA]</scope>
    <source>
        <strain evidence="2 3">NCTC12360</strain>
    </source>
</reference>
<keyword evidence="3" id="KW-1185">Reference proteome</keyword>
<evidence type="ECO:0000313" key="3">
    <source>
        <dbReference type="Proteomes" id="UP000254807"/>
    </source>
</evidence>
<sequence length="258" mass="29939">MSLYWKYFNIHLKSQMQYKVSFFLTALGQFLGSFTAFLGILFMFSRFHQVDGFSFEEVLLCFATVLFSFSLAECFARGFDLFPQMIANGEFDRALVRPRSLVFQVLAAKMEFTRIGRLLQALLLFCYVLPTSGIDWQPIKVLTLTLMILCGAVLFFFLFLIYAAISFFTLQGLEFMNIFTDGAREFGRYPFSIYGKQVLRILTYVIPMAWFQYYPFLFIIGRLEQPLWAFAPLLCLPFGIPALLFWRFGLSRYVSTGS</sequence>
<dbReference type="InterPro" id="IPR010390">
    <property type="entry name" value="ABC-2_transporter-like"/>
</dbReference>
<feature type="transmembrane region" description="Helical" evidence="1">
    <location>
        <begin position="146"/>
        <end position="170"/>
    </location>
</feature>
<keyword evidence="1" id="KW-1133">Transmembrane helix</keyword>
<evidence type="ECO:0000256" key="1">
    <source>
        <dbReference type="SAM" id="Phobius"/>
    </source>
</evidence>